<accession>X1HUG9</accession>
<comment type="caution">
    <text evidence="2">The sequence shown here is derived from an EMBL/GenBank/DDBJ whole genome shotgun (WGS) entry which is preliminary data.</text>
</comment>
<dbReference type="AlphaFoldDB" id="X1HUG9"/>
<evidence type="ECO:0000256" key="1">
    <source>
        <dbReference type="SAM" id="Coils"/>
    </source>
</evidence>
<evidence type="ECO:0000313" key="2">
    <source>
        <dbReference type="EMBL" id="GAH60715.1"/>
    </source>
</evidence>
<feature type="non-terminal residue" evidence="2">
    <location>
        <position position="1"/>
    </location>
</feature>
<organism evidence="2">
    <name type="scientific">marine sediment metagenome</name>
    <dbReference type="NCBI Taxonomy" id="412755"/>
    <lineage>
        <taxon>unclassified sequences</taxon>
        <taxon>metagenomes</taxon>
        <taxon>ecological metagenomes</taxon>
    </lineage>
</organism>
<reference evidence="2" key="1">
    <citation type="journal article" date="2014" name="Front. Microbiol.">
        <title>High frequency of phylogenetically diverse reductive dehalogenase-homologous genes in deep subseafloor sedimentary metagenomes.</title>
        <authorList>
            <person name="Kawai M."/>
            <person name="Futagami T."/>
            <person name="Toyoda A."/>
            <person name="Takaki Y."/>
            <person name="Nishi S."/>
            <person name="Hori S."/>
            <person name="Arai W."/>
            <person name="Tsubouchi T."/>
            <person name="Morono Y."/>
            <person name="Uchiyama I."/>
            <person name="Ito T."/>
            <person name="Fujiyama A."/>
            <person name="Inagaki F."/>
            <person name="Takami H."/>
        </authorList>
    </citation>
    <scope>NUCLEOTIDE SEQUENCE</scope>
    <source>
        <strain evidence="2">Expedition CK06-06</strain>
    </source>
</reference>
<proteinExistence type="predicted"/>
<protein>
    <submittedName>
        <fullName evidence="2">Uncharacterized protein</fullName>
    </submittedName>
</protein>
<name>X1HUG9_9ZZZZ</name>
<feature type="coiled-coil region" evidence="1">
    <location>
        <begin position="12"/>
        <end position="39"/>
    </location>
</feature>
<keyword evidence="1" id="KW-0175">Coiled coil</keyword>
<sequence length="196" mass="22443">FIFSWNSAQQDLNAARTSISSLQATVNSQESELSTTKDELLTIKTELENTKNYLLNVDDELEATELRLSAMQTDMLHLHNPTFEEATSFLTEDKTDSKDYVEDSYVCSHFAHAVNINADSQGIRCAYVDMRYPQSAHAIIAFDTTDEGLVYFDPATDERVRPVVGKEYWRCIEPRPGYYYEKPSFDDTIVDILVIW</sequence>
<dbReference type="EMBL" id="BARU01018852">
    <property type="protein sequence ID" value="GAH60715.1"/>
    <property type="molecule type" value="Genomic_DNA"/>
</dbReference>
<gene>
    <name evidence="2" type="ORF">S03H2_31113</name>
</gene>